<evidence type="ECO:0000313" key="9">
    <source>
        <dbReference type="EMBL" id="MBW0145143.1"/>
    </source>
</evidence>
<evidence type="ECO:0000313" key="10">
    <source>
        <dbReference type="Proteomes" id="UP000698028"/>
    </source>
</evidence>
<keyword evidence="10" id="KW-1185">Reference proteome</keyword>
<feature type="domain" description="Aminotransferase class V" evidence="8">
    <location>
        <begin position="7"/>
        <end position="344"/>
    </location>
</feature>
<keyword evidence="3" id="KW-0808">Transferase</keyword>
<dbReference type="PIRSF" id="PIRSF005572">
    <property type="entry name" value="NifS"/>
    <property type="match status" value="1"/>
</dbReference>
<dbReference type="GO" id="GO:0008483">
    <property type="term" value="F:transaminase activity"/>
    <property type="evidence" value="ECO:0007669"/>
    <property type="project" value="UniProtKB-KW"/>
</dbReference>
<comment type="caution">
    <text evidence="9">The sequence shown here is derived from an EMBL/GenBank/DDBJ whole genome shotgun (WGS) entry which is preliminary data.</text>
</comment>
<accession>A0ABS6V6I8</accession>
<gene>
    <name evidence="9" type="ORF">KTQ36_07525</name>
</gene>
<evidence type="ECO:0000256" key="6">
    <source>
        <dbReference type="ARBA" id="ARBA00023004"/>
    </source>
</evidence>
<evidence type="ECO:0000256" key="1">
    <source>
        <dbReference type="ARBA" id="ARBA00001933"/>
    </source>
</evidence>
<dbReference type="Proteomes" id="UP000698028">
    <property type="component" value="Unassembled WGS sequence"/>
</dbReference>
<reference evidence="9 10" key="1">
    <citation type="submission" date="2021-07" db="EMBL/GenBank/DDBJ databases">
        <title>The draft genome sequence of Sphingomicrobium sp. B8.</title>
        <authorList>
            <person name="Mu L."/>
        </authorList>
    </citation>
    <scope>NUCLEOTIDE SEQUENCE [LARGE SCALE GENOMIC DNA]</scope>
    <source>
        <strain evidence="9 10">B8</strain>
    </source>
</reference>
<evidence type="ECO:0000256" key="5">
    <source>
        <dbReference type="ARBA" id="ARBA00022898"/>
    </source>
</evidence>
<keyword evidence="6" id="KW-0408">Iron</keyword>
<dbReference type="InterPro" id="IPR000192">
    <property type="entry name" value="Aminotrans_V_dom"/>
</dbReference>
<dbReference type="Pfam" id="PF00266">
    <property type="entry name" value="Aminotran_5"/>
    <property type="match status" value="1"/>
</dbReference>
<proteinExistence type="predicted"/>
<dbReference type="RefSeq" id="WP_218633073.1">
    <property type="nucleotide sequence ID" value="NZ_JAHVAH010000001.1"/>
</dbReference>
<keyword evidence="7" id="KW-0411">Iron-sulfur</keyword>
<organism evidence="9 10">
    <name type="scientific">Sphingomicrobium clamense</name>
    <dbReference type="NCBI Taxonomy" id="2851013"/>
    <lineage>
        <taxon>Bacteria</taxon>
        <taxon>Pseudomonadati</taxon>
        <taxon>Pseudomonadota</taxon>
        <taxon>Alphaproteobacteria</taxon>
        <taxon>Sphingomonadales</taxon>
        <taxon>Sphingomonadaceae</taxon>
        <taxon>Sphingomicrobium</taxon>
    </lineage>
</organism>
<keyword evidence="9" id="KW-0032">Aminotransferase</keyword>
<dbReference type="PANTHER" id="PTHR11601:SF34">
    <property type="entry name" value="CYSTEINE DESULFURASE"/>
    <property type="match status" value="1"/>
</dbReference>
<keyword evidence="4" id="KW-0479">Metal-binding</keyword>
<sequence length="353" mass="37113">MSGQRLYFDHAAATPLHPEARAEMLEAFDCWANPNSPYKEARDCHAMLEKARKRVAAALGWEHDVIFTSGASEAVLVASQLARVPGRIHCCTEHAIVPYGMGEDSIELPVDENGIVKMDALDEALAKGPALVAIQMVNNETGVMQPIDAIYEKVKAAGSILLCDAAQGAGKKDLPDADMICVSAHKLGGPAGIGALLVKDMGQLEPVGGGQEKGYRRGTQNVPDAVGFAAAIEAGRYRKAMPRLKELRDYFEAQVKEMGGSIIGEGAPRTPTIGGIAMPGATSAAMLVQLDLAGIAVSSGSACSSGAMKGSRVVAAMGLPESVSNHFIRVSFGPDTSREDVDRLLEALQKFAA</sequence>
<dbReference type="EMBL" id="JAHVAH010000001">
    <property type="protein sequence ID" value="MBW0145143.1"/>
    <property type="molecule type" value="Genomic_DNA"/>
</dbReference>
<evidence type="ECO:0000256" key="7">
    <source>
        <dbReference type="ARBA" id="ARBA00023014"/>
    </source>
</evidence>
<protein>
    <recommendedName>
        <fullName evidence="2">Cysteine desulfurase</fullName>
    </recommendedName>
</protein>
<evidence type="ECO:0000256" key="3">
    <source>
        <dbReference type="ARBA" id="ARBA00022679"/>
    </source>
</evidence>
<dbReference type="PANTHER" id="PTHR11601">
    <property type="entry name" value="CYSTEINE DESULFURYLASE FAMILY MEMBER"/>
    <property type="match status" value="1"/>
</dbReference>
<evidence type="ECO:0000256" key="4">
    <source>
        <dbReference type="ARBA" id="ARBA00022723"/>
    </source>
</evidence>
<evidence type="ECO:0000256" key="2">
    <source>
        <dbReference type="ARBA" id="ARBA00013558"/>
    </source>
</evidence>
<keyword evidence="5" id="KW-0663">Pyridoxal phosphate</keyword>
<dbReference type="InterPro" id="IPR016454">
    <property type="entry name" value="Cysteine_dSase"/>
</dbReference>
<name>A0ABS6V6I8_9SPHN</name>
<evidence type="ECO:0000259" key="8">
    <source>
        <dbReference type="Pfam" id="PF00266"/>
    </source>
</evidence>
<comment type="cofactor">
    <cofactor evidence="1">
        <name>pyridoxal 5'-phosphate</name>
        <dbReference type="ChEBI" id="CHEBI:597326"/>
    </cofactor>
</comment>